<feature type="chain" id="PRO_5040205864" evidence="1">
    <location>
        <begin position="18"/>
        <end position="123"/>
    </location>
</feature>
<sequence length="123" mass="13378">MQFIATASFLLAALAAASPSSPIVERQAASVTATFYSSTGCNRPADIIIPPSPLLLVQDTASCHDITIGRTVGCTELTASSLTRRIRVYDQPGCPETGNVHFWTYPEGTNNKYNQDVKSYRFF</sequence>
<reference evidence="2" key="1">
    <citation type="journal article" date="2020" name="Stud. Mycol.">
        <title>101 Dothideomycetes genomes: a test case for predicting lifestyles and emergence of pathogens.</title>
        <authorList>
            <person name="Haridas S."/>
            <person name="Albert R."/>
            <person name="Binder M."/>
            <person name="Bloem J."/>
            <person name="Labutti K."/>
            <person name="Salamov A."/>
            <person name="Andreopoulos B."/>
            <person name="Baker S."/>
            <person name="Barry K."/>
            <person name="Bills G."/>
            <person name="Bluhm B."/>
            <person name="Cannon C."/>
            <person name="Castanera R."/>
            <person name="Culley D."/>
            <person name="Daum C."/>
            <person name="Ezra D."/>
            <person name="Gonzalez J."/>
            <person name="Henrissat B."/>
            <person name="Kuo A."/>
            <person name="Liang C."/>
            <person name="Lipzen A."/>
            <person name="Lutzoni F."/>
            <person name="Magnuson J."/>
            <person name="Mondo S."/>
            <person name="Nolan M."/>
            <person name="Ohm R."/>
            <person name="Pangilinan J."/>
            <person name="Park H.-J."/>
            <person name="Ramirez L."/>
            <person name="Alfaro M."/>
            <person name="Sun H."/>
            <person name="Tritt A."/>
            <person name="Yoshinaga Y."/>
            <person name="Zwiers L.-H."/>
            <person name="Turgeon B."/>
            <person name="Goodwin S."/>
            <person name="Spatafora J."/>
            <person name="Crous P."/>
            <person name="Grigoriev I."/>
        </authorList>
    </citation>
    <scope>NUCLEOTIDE SEQUENCE</scope>
    <source>
        <strain evidence="2">CBS 690.94</strain>
    </source>
</reference>
<evidence type="ECO:0000256" key="1">
    <source>
        <dbReference type="SAM" id="SignalP"/>
    </source>
</evidence>
<keyword evidence="1" id="KW-0732">Signal</keyword>
<dbReference type="Proteomes" id="UP000799764">
    <property type="component" value="Unassembled WGS sequence"/>
</dbReference>
<dbReference type="EMBL" id="MU001493">
    <property type="protein sequence ID" value="KAF2450606.1"/>
    <property type="molecule type" value="Genomic_DNA"/>
</dbReference>
<proteinExistence type="predicted"/>
<name>A0A9P4UHG1_9PLEO</name>
<evidence type="ECO:0000313" key="2">
    <source>
        <dbReference type="EMBL" id="KAF2450606.1"/>
    </source>
</evidence>
<organism evidence="2 3">
    <name type="scientific">Karstenula rhodostoma CBS 690.94</name>
    <dbReference type="NCBI Taxonomy" id="1392251"/>
    <lineage>
        <taxon>Eukaryota</taxon>
        <taxon>Fungi</taxon>
        <taxon>Dikarya</taxon>
        <taxon>Ascomycota</taxon>
        <taxon>Pezizomycotina</taxon>
        <taxon>Dothideomycetes</taxon>
        <taxon>Pleosporomycetidae</taxon>
        <taxon>Pleosporales</taxon>
        <taxon>Massarineae</taxon>
        <taxon>Didymosphaeriaceae</taxon>
        <taxon>Karstenula</taxon>
    </lineage>
</organism>
<keyword evidence="3" id="KW-1185">Reference proteome</keyword>
<comment type="caution">
    <text evidence="2">The sequence shown here is derived from an EMBL/GenBank/DDBJ whole genome shotgun (WGS) entry which is preliminary data.</text>
</comment>
<dbReference type="OrthoDB" id="10411790at2759"/>
<accession>A0A9P4UHG1</accession>
<protein>
    <submittedName>
        <fullName evidence="2">Uncharacterized protein</fullName>
    </submittedName>
</protein>
<evidence type="ECO:0000313" key="3">
    <source>
        <dbReference type="Proteomes" id="UP000799764"/>
    </source>
</evidence>
<feature type="signal peptide" evidence="1">
    <location>
        <begin position="1"/>
        <end position="17"/>
    </location>
</feature>
<gene>
    <name evidence="2" type="ORF">P171DRAFT_468872</name>
</gene>
<dbReference type="AlphaFoldDB" id="A0A9P4UHG1"/>